<keyword evidence="2" id="KW-1185">Reference proteome</keyword>
<dbReference type="EMBL" id="AP010803">
    <property type="protein sequence ID" value="BAI94971.1"/>
    <property type="molecule type" value="Genomic_DNA"/>
</dbReference>
<sequence length="71" mass="8050">MQQLAFYVSNHDISLPSSFINSYIVVHKLHVYTGNLCKKAAPTRSLGRGRRVPLLQLSPALRYKCRHEVGL</sequence>
<proteinExistence type="predicted"/>
<dbReference type="KEGG" id="sjp:SJA_C1-01370"/>
<protein>
    <submittedName>
        <fullName evidence="1">Uncharacterized protein</fullName>
    </submittedName>
</protein>
<evidence type="ECO:0000313" key="1">
    <source>
        <dbReference type="EMBL" id="BAI94971.1"/>
    </source>
</evidence>
<evidence type="ECO:0000313" key="2">
    <source>
        <dbReference type="Proteomes" id="UP000007753"/>
    </source>
</evidence>
<dbReference type="Proteomes" id="UP000007753">
    <property type="component" value="Chromosome 1"/>
</dbReference>
<name>D4YX89_SPHIU</name>
<gene>
    <name evidence="1" type="ordered locus">SJA_C1-01370</name>
</gene>
<dbReference type="STRING" id="452662.SJA_C1-01370"/>
<dbReference type="AlphaFoldDB" id="D4YX89"/>
<organism evidence="1 2">
    <name type="scientific">Sphingobium indicum (strain DSM 16413 / CCM 7287 / MTCC 6362 / UT26 / NBRC 101211 / UT26S)</name>
    <name type="common">Sphingobium japonicum</name>
    <dbReference type="NCBI Taxonomy" id="452662"/>
    <lineage>
        <taxon>Bacteria</taxon>
        <taxon>Pseudomonadati</taxon>
        <taxon>Pseudomonadota</taxon>
        <taxon>Alphaproteobacteria</taxon>
        <taxon>Sphingomonadales</taxon>
        <taxon>Sphingomonadaceae</taxon>
        <taxon>Sphingobium</taxon>
    </lineage>
</organism>
<accession>D4YX89</accession>
<dbReference type="HOGENOM" id="CLU_2737965_0_0_5"/>
<reference evidence="1 2" key="1">
    <citation type="journal article" date="2010" name="J. Bacteriol.">
        <title>Complete genome sequence of the representative gamma-hexachlorocyclohexane-degrading bacterium Sphingobium japonicum UT26.</title>
        <authorList>
            <person name="Nagata Y."/>
            <person name="Ohtsubo Y."/>
            <person name="Endo R."/>
            <person name="Ichikawa N."/>
            <person name="Ankai A."/>
            <person name="Oguchi A."/>
            <person name="Fukui S."/>
            <person name="Fujita N."/>
            <person name="Tsuda M."/>
        </authorList>
    </citation>
    <scope>NUCLEOTIDE SEQUENCE [LARGE SCALE GENOMIC DNA]</scope>
    <source>
        <strain evidence="2">DSM 16413 / CCM 7287 / MTCC 6362 / UT26 / NBRC 101211 / UT26S</strain>
    </source>
</reference>